<accession>A0ABU9YRH1</accession>
<evidence type="ECO:0000313" key="3">
    <source>
        <dbReference type="Proteomes" id="UP001413721"/>
    </source>
</evidence>
<proteinExistence type="predicted"/>
<dbReference type="RefSeq" id="WP_345938460.1">
    <property type="nucleotide sequence ID" value="NZ_JBBKTW010000011.1"/>
</dbReference>
<keyword evidence="3" id="KW-1185">Reference proteome</keyword>
<gene>
    <name evidence="2" type="ORF">WG926_24070</name>
</gene>
<reference evidence="2 3" key="1">
    <citation type="submission" date="2024-03" db="EMBL/GenBank/DDBJ databases">
        <title>High-quality draft genome sequencing of Tistrella sp. BH-R2-4.</title>
        <authorList>
            <person name="Dong C."/>
        </authorList>
    </citation>
    <scope>NUCLEOTIDE SEQUENCE [LARGE SCALE GENOMIC DNA]</scope>
    <source>
        <strain evidence="2 3">BH-R2-4</strain>
    </source>
</reference>
<evidence type="ECO:0000313" key="2">
    <source>
        <dbReference type="EMBL" id="MEN2991411.1"/>
    </source>
</evidence>
<name>A0ABU9YRH1_9PROT</name>
<sequence>MSAAMTVTADAAMPGSVDMTVGYTDPVIGVAAWPVTTASWAIQPPVEGQSGAVLAMRVAMQPGGLVPPPVAAGDAAAATATDIASRFGAVWYQVMQPDMQVALSTSLNQPAGGTPVTMPTTISGLRAHVSGCYAFSAAAASFAAAFADPAVTATLANVIDHYGLDWQALGLAAGERLLGSLLVLPGTGLLVPSFAVFQAGGTVAALVPAPLDPAAVLGDNDNIVLPLNPGSELVVPSAERAQPEDGLPLADLALALNITLASLVSANADRPGLLAPGFVFSAQGIEVEVPATGEPGADATFEDIALAFTDNGVPFDAVMAAGSSAATPGMFRSGVTLTVDRQIIAAGWTLATNTTTLDAATLAGLNTATIDLFPAGVPLFLKADAVTGLDTAPLGATARAYAIEPGDLLRHNAGLAPMTPAGDGGAGLPVAGLAAWSLDPADLRIPYRIPGGQTMTAIEALFLAASTADGITPEQALTQANRALPGTVAGGRTITVAGQPLATEAGDSFDDVIARADPPVTIIDFADAIADDPLALAAGGLLLCPPAVLDAAGPAKPSDLVARYGVDATLVLSANAATPGVIAAGVTLKPSPVTDTPTIVTATADSMNAILRRFAAAGIAVTIGDVVQGNPDTAFLAAGAQLLLPPVDTTLTAAFGEGGWQVPGVIFPLRSWVTLARNADLVDPAFRGTDDLPGPVVQEASPLAAARSATPERQEDGAVTLDVFAAAIEEVIEGLKLATGRVLSAERDPSPTDIWAVSFIDPGGITQVDIAPTSELEGVEGKQPFSFALRPLSNTLEAESGVEIRTLDPTTGQWGDTRILDYQGVDLEVWARAWLSGLDLICTAPYAAPAYRVAPAALEQLLAAKKLLACAVADGLSPVLVEQEENGGEIGGAAWTAAREVLYQRLLNQLGPAYDTTAILQFTATVTAPTEAATARLSGAGRLDPLDEGARQQRAAAGDDPDAWRVSQLGNAKTWLADTTSGTVSFPLDVAQPARHRAVALDPRYAVNEIEFDISPVVAGYDKSNWLSFVRVFDQHPPDAFTADLGAPLVPVPLRAYPDLPALVSQQALTADNPTTVEAAVHWSYVFTYTHQSAAQDQIHIELEFNRQPEMALRLSADDDTLFAALAQYGSASDTLWQILAGLQGPDATAANTVLANTLGTYADLATRISGLWSAWWGVGSCDELVAAQSTIRPANTGLVHPSRTAAGARRLAAQIRAANGMDAAANDDATLTVGAPHEFYHYLATLDAGVVTVQDVDVDVYLSLTLQLLDADGSIAWPEITVIRDDGVAVALTGAEPGATSRVYSFPTDDPLKLVPAFTRLGFRYTIGGLHIAHYQNANAGVSVIRNAQLLGTGGPDTCSAFIYRTPQLGFPEPLVPLITIDKRLAIGTWTTDPATNPLTAVFNAMFDNDPAGREIAVAARYGYALVPGATPIETFLPVALHPRYTYDQATTVQGIITAVENWASAAQPVTTGGLWGFGISMYSSTDPALDRPLLELQRLVSPIA</sequence>
<evidence type="ECO:0008006" key="4">
    <source>
        <dbReference type="Google" id="ProtNLM"/>
    </source>
</evidence>
<evidence type="ECO:0000256" key="1">
    <source>
        <dbReference type="SAM" id="MobiDB-lite"/>
    </source>
</evidence>
<dbReference type="Proteomes" id="UP001413721">
    <property type="component" value="Unassembled WGS sequence"/>
</dbReference>
<protein>
    <recommendedName>
        <fullName evidence="4">LysM domain-containing protein</fullName>
    </recommendedName>
</protein>
<organism evidence="2 3">
    <name type="scientific">Tistrella arctica</name>
    <dbReference type="NCBI Taxonomy" id="3133430"/>
    <lineage>
        <taxon>Bacteria</taxon>
        <taxon>Pseudomonadati</taxon>
        <taxon>Pseudomonadota</taxon>
        <taxon>Alphaproteobacteria</taxon>
        <taxon>Geminicoccales</taxon>
        <taxon>Geminicoccaceae</taxon>
        <taxon>Tistrella</taxon>
    </lineage>
</organism>
<dbReference type="EMBL" id="JBBKTW010000011">
    <property type="protein sequence ID" value="MEN2991411.1"/>
    <property type="molecule type" value="Genomic_DNA"/>
</dbReference>
<feature type="region of interest" description="Disordered" evidence="1">
    <location>
        <begin position="941"/>
        <end position="961"/>
    </location>
</feature>
<comment type="caution">
    <text evidence="2">The sequence shown here is derived from an EMBL/GenBank/DDBJ whole genome shotgun (WGS) entry which is preliminary data.</text>
</comment>